<keyword evidence="1" id="KW-0732">Signal</keyword>
<comment type="caution">
    <text evidence="2">The sequence shown here is derived from an EMBL/GenBank/DDBJ whole genome shotgun (WGS) entry which is preliminary data.</text>
</comment>
<reference evidence="3" key="1">
    <citation type="submission" date="2016-04" db="EMBL/GenBank/DDBJ databases">
        <authorList>
            <person name="Quiroz-Castaneda R.E."/>
            <person name="Martinez-Ocampo F."/>
        </authorList>
    </citation>
    <scope>NUCLEOTIDE SEQUENCE [LARGE SCALE GENOMIC DNA]</scope>
    <source>
        <strain evidence="3">INIFAP01</strain>
    </source>
</reference>
<keyword evidence="3" id="KW-1185">Reference proteome</keyword>
<dbReference type="EMBL" id="LWUJ01000014">
    <property type="protein sequence ID" value="OAL09782.1"/>
    <property type="molecule type" value="Genomic_DNA"/>
</dbReference>
<evidence type="ECO:0000313" key="3">
    <source>
        <dbReference type="Proteomes" id="UP000077623"/>
    </source>
</evidence>
<dbReference type="RefSeq" id="WP_187150634.1">
    <property type="nucleotide sequence ID" value="NZ_LWUJ01000014.1"/>
</dbReference>
<feature type="chain" id="PRO_5008394662" description="Lipoprotein" evidence="1">
    <location>
        <begin position="23"/>
        <end position="71"/>
    </location>
</feature>
<protein>
    <recommendedName>
        <fullName evidence="4">Lipoprotein</fullName>
    </recommendedName>
</protein>
<evidence type="ECO:0008006" key="4">
    <source>
        <dbReference type="Google" id="ProtNLM"/>
    </source>
</evidence>
<sequence>MTIAKKISTVATGAVFASSTSAVICYSMFNKSATTQQYEDKLDTPVKFENHVDFSTWLSYKETPDSYLSWF</sequence>
<dbReference type="Proteomes" id="UP000077623">
    <property type="component" value="Unassembled WGS sequence"/>
</dbReference>
<dbReference type="STRING" id="432608.A6V39_04985"/>
<gene>
    <name evidence="2" type="ORF">A6V39_04985</name>
</gene>
<evidence type="ECO:0000313" key="2">
    <source>
        <dbReference type="EMBL" id="OAL09782.1"/>
    </source>
</evidence>
<proteinExistence type="predicted"/>
<feature type="signal peptide" evidence="1">
    <location>
        <begin position="1"/>
        <end position="22"/>
    </location>
</feature>
<evidence type="ECO:0000256" key="1">
    <source>
        <dbReference type="SAM" id="SignalP"/>
    </source>
</evidence>
<name>A0A1A9QB51_9MOLU</name>
<organism evidence="2 3">
    <name type="scientific">Candidatus Mycoplasma haematobovis</name>
    <dbReference type="NCBI Taxonomy" id="432608"/>
    <lineage>
        <taxon>Bacteria</taxon>
        <taxon>Bacillati</taxon>
        <taxon>Mycoplasmatota</taxon>
        <taxon>Mollicutes</taxon>
        <taxon>Mycoplasmataceae</taxon>
        <taxon>Mycoplasma</taxon>
    </lineage>
</organism>
<dbReference type="AlphaFoldDB" id="A0A1A9QB51"/>
<accession>A0A1A9QB51</accession>